<gene>
    <name evidence="2" type="ORF">ACFQ1O_05770</name>
</gene>
<comment type="caution">
    <text evidence="2">The sequence shown here is derived from an EMBL/GenBank/DDBJ whole genome shotgun (WGS) entry which is preliminary data.</text>
</comment>
<proteinExistence type="predicted"/>
<sequence>MKFKVLLFLSFILSPIYSQVGIGTTNPQQQLHISGSQTGLQTLRIDDLAVTTGGTNPGELTTTIISANKALYTDARGDLYSRYILGDNTQSLIISGSQNINDTNLTDITGASITFTPRHSTVFLSFSVSGDIPASCINSNTQESWFAVGVSVNGSNIANFSSMSASTNSSSSTITVAQLPVSVSAGSPVTINLQGRDGGAVHDCGFTIDSTNLTSYMTITD</sequence>
<feature type="chain" id="PRO_5046243425" evidence="1">
    <location>
        <begin position="21"/>
        <end position="221"/>
    </location>
</feature>
<dbReference type="RefSeq" id="WP_377714279.1">
    <property type="nucleotide sequence ID" value="NZ_JBHTJM010000006.1"/>
</dbReference>
<dbReference type="Proteomes" id="UP001596997">
    <property type="component" value="Unassembled WGS sequence"/>
</dbReference>
<name>A0ABW3I1L7_9FLAO</name>
<keyword evidence="3" id="KW-1185">Reference proteome</keyword>
<organism evidence="2 3">
    <name type="scientific">Pseudofulvibacter geojedonensis</name>
    <dbReference type="NCBI Taxonomy" id="1123758"/>
    <lineage>
        <taxon>Bacteria</taxon>
        <taxon>Pseudomonadati</taxon>
        <taxon>Bacteroidota</taxon>
        <taxon>Flavobacteriia</taxon>
        <taxon>Flavobacteriales</taxon>
        <taxon>Flavobacteriaceae</taxon>
        <taxon>Pseudofulvibacter</taxon>
    </lineage>
</organism>
<evidence type="ECO:0000313" key="2">
    <source>
        <dbReference type="EMBL" id="MFD0963502.1"/>
    </source>
</evidence>
<evidence type="ECO:0000256" key="1">
    <source>
        <dbReference type="SAM" id="SignalP"/>
    </source>
</evidence>
<dbReference type="EMBL" id="JBHTJM010000006">
    <property type="protein sequence ID" value="MFD0963502.1"/>
    <property type="molecule type" value="Genomic_DNA"/>
</dbReference>
<accession>A0ABW3I1L7</accession>
<feature type="signal peptide" evidence="1">
    <location>
        <begin position="1"/>
        <end position="20"/>
    </location>
</feature>
<protein>
    <submittedName>
        <fullName evidence="2">Uncharacterized protein</fullName>
    </submittedName>
</protein>
<keyword evidence="1" id="KW-0732">Signal</keyword>
<evidence type="ECO:0000313" key="3">
    <source>
        <dbReference type="Proteomes" id="UP001596997"/>
    </source>
</evidence>
<reference evidence="3" key="1">
    <citation type="journal article" date="2019" name="Int. J. Syst. Evol. Microbiol.">
        <title>The Global Catalogue of Microorganisms (GCM) 10K type strain sequencing project: providing services to taxonomists for standard genome sequencing and annotation.</title>
        <authorList>
            <consortium name="The Broad Institute Genomics Platform"/>
            <consortium name="The Broad Institute Genome Sequencing Center for Infectious Disease"/>
            <person name="Wu L."/>
            <person name="Ma J."/>
        </authorList>
    </citation>
    <scope>NUCLEOTIDE SEQUENCE [LARGE SCALE GENOMIC DNA]</scope>
    <source>
        <strain evidence="3">CCUG 62114</strain>
    </source>
</reference>